<proteinExistence type="predicted"/>
<dbReference type="OrthoDB" id="4031940at2759"/>
<reference evidence="1 2" key="1">
    <citation type="submission" date="2017-04" db="EMBL/GenBank/DDBJ databases">
        <authorList>
            <person name="Afonso C.L."/>
            <person name="Miller P.J."/>
            <person name="Scott M.A."/>
            <person name="Spackman E."/>
            <person name="Goraichik I."/>
            <person name="Dimitrov K.M."/>
            <person name="Suarez D.L."/>
            <person name="Swayne D.E."/>
        </authorList>
    </citation>
    <scope>NUCLEOTIDE SEQUENCE [LARGE SCALE GENOMIC DNA]</scope>
</reference>
<keyword evidence="2" id="KW-1185">Reference proteome</keyword>
<evidence type="ECO:0000313" key="1">
    <source>
        <dbReference type="EMBL" id="SMN18098.1"/>
    </source>
</evidence>
<evidence type="ECO:0000313" key="2">
    <source>
        <dbReference type="Proteomes" id="UP000196158"/>
    </source>
</evidence>
<protein>
    <submittedName>
        <fullName evidence="1">Similar to Saccharomyces cerevisiae YGR122W Probable ortholog of A. nidulans PalC, which is involved in pH regulation and binds to the ESCRT-III complex</fullName>
    </submittedName>
</protein>
<sequence>MQGDLISYPTLKDEQHTIPLSLKGLRGNVISSITTSSEKTSNVLLHQTEVCLEYASAIINHIPDDPNLIPSLSSELSITILNCSMFYSEMAIALLKRAYSSNDSKSKLWSIAGEQVKKGLGLLQFLNMYLLNNSISTEFTSIINDRIEEYQILYQMSIIVLSFLKLKQVISNPETTKLDLQTNDMASTASLCLFNAKLCMGCYNNAHGLKTSSLVNKQLLSYLEGSIFLLLSIDNFNKNETGISIGMLEEAINDFSNIVPREQITKTSLDKNSSPKLSKTGLLKRKDLLKNKLQHNILTTKNGVQKMQHGNNKFQLIPTLLDVLNDFLIPLVVLLRYVYQRTNDKLSFKPIERNIELLKSTFPIGKSPKMDGIIWIFENNKLTTNSENIYKESQNYF</sequence>
<dbReference type="STRING" id="1789683.A0A1X7QXE9"/>
<dbReference type="InterPro" id="IPR035278">
    <property type="entry name" value="DUF5355"/>
</dbReference>
<gene>
    <name evidence="1" type="ORF">KASA_0Q05148G</name>
</gene>
<name>A0A1X7QXE9_9SACH</name>
<organism evidence="1 2">
    <name type="scientific">Maudiozyma saulgeensis</name>
    <dbReference type="NCBI Taxonomy" id="1789683"/>
    <lineage>
        <taxon>Eukaryota</taxon>
        <taxon>Fungi</taxon>
        <taxon>Dikarya</taxon>
        <taxon>Ascomycota</taxon>
        <taxon>Saccharomycotina</taxon>
        <taxon>Saccharomycetes</taxon>
        <taxon>Saccharomycetales</taxon>
        <taxon>Saccharomycetaceae</taxon>
        <taxon>Maudiozyma</taxon>
    </lineage>
</organism>
<dbReference type="EMBL" id="FXLY01000002">
    <property type="protein sequence ID" value="SMN18098.1"/>
    <property type="molecule type" value="Genomic_DNA"/>
</dbReference>
<accession>A0A1X7QXE9</accession>
<dbReference type="Proteomes" id="UP000196158">
    <property type="component" value="Unassembled WGS sequence"/>
</dbReference>
<dbReference type="Pfam" id="PF17306">
    <property type="entry name" value="DUF5355"/>
    <property type="match status" value="1"/>
</dbReference>
<dbReference type="AlphaFoldDB" id="A0A1X7QXE9"/>